<evidence type="ECO:0000256" key="10">
    <source>
        <dbReference type="ARBA" id="ARBA00022840"/>
    </source>
</evidence>
<dbReference type="SMART" id="SM00873">
    <property type="entry name" value="B3_4"/>
    <property type="match status" value="1"/>
</dbReference>
<keyword evidence="8" id="KW-0479">Metal-binding</keyword>
<name>A0A0D2WT87_CAPO3</name>
<dbReference type="Pfam" id="PF17759">
    <property type="entry name" value="tRNA_synthFbeta"/>
    <property type="match status" value="1"/>
</dbReference>
<dbReference type="EMBL" id="KE346368">
    <property type="protein sequence ID" value="KJE94828.1"/>
    <property type="molecule type" value="Genomic_DNA"/>
</dbReference>
<dbReference type="NCBIfam" id="TIGR00471">
    <property type="entry name" value="pheT_arch"/>
    <property type="match status" value="1"/>
</dbReference>
<dbReference type="InterPro" id="IPR005147">
    <property type="entry name" value="tRNA_synthase_B5-dom"/>
</dbReference>
<dbReference type="FunFam" id="3.50.40.10:FF:000002">
    <property type="entry name" value="phenylalanine--tRNA ligase beta subunit"/>
    <property type="match status" value="1"/>
</dbReference>
<proteinExistence type="inferred from homology"/>
<dbReference type="OrthoDB" id="1698572at2759"/>
<dbReference type="PhylomeDB" id="A0A0D2WT87"/>
<gene>
    <name evidence="17" type="ORF">CAOG_005401</name>
</gene>
<evidence type="ECO:0000259" key="16">
    <source>
        <dbReference type="PROSITE" id="PS51483"/>
    </source>
</evidence>
<sequence length="594" mass="65824">MPTISVNRSALFAAIGKTYTDTEFDELCFEFGIELDEVTTEVKVDAKAKGQGDKSVKNPGANAKDEEVVYRVEIPANRYDLLCLEGLGRALRVFVQQTAPPKYTLSGKPVHRLVVHKEVAEVRPFVVAAVLRDITFDAAMYQRFIELQDKLHQNICRKRTLVAIGTHDLDTIQGPFAYKALKPEEISFVPLNQTEKHTGASMMKLYEDSHLREFLPIIRDKPRYPVIYDAKNVVLSVPPIINGDHSKISLNTRNVFIECTATDRTKALIVLEIMVTMFSQHCAKPFVIEPVEIVHADGTSEITPKLAYRTETVEVEWITKRVGIKQTPEQVAKLLSRMCLPATVSADGKSVVVDIPPTRSDVIHACDIMEDVAVGYGFNNLEWTVPATSTVAHQLPVNKLTDLLRLEMAMAGFTEVLTFSLCSHAENFSNMRHQDDNSAVVLANPQSVEFQVCRTSLMPGLLKTLHSNLNVPLPMRVFEISDVVLKDTASDTGARNERRLAVLYSNIASQFEIVHGVLDRVMTVLEVPFNVAGGDKGYSLQSSADSMYFPGQAADIFANGRKIGSIGVLHPEVLSAFALPNPVSCLEITIEPFL</sequence>
<keyword evidence="13 17" id="KW-0030">Aminoacyl-tRNA synthetase</keyword>
<dbReference type="FunFam" id="3.30.56.10:FF:000005">
    <property type="entry name" value="Phenylalanine--tRNA ligase beta subunit"/>
    <property type="match status" value="1"/>
</dbReference>
<evidence type="ECO:0000256" key="11">
    <source>
        <dbReference type="ARBA" id="ARBA00022842"/>
    </source>
</evidence>
<keyword evidence="10" id="KW-0067">ATP-binding</keyword>
<evidence type="ECO:0000256" key="12">
    <source>
        <dbReference type="ARBA" id="ARBA00022917"/>
    </source>
</evidence>
<dbReference type="STRING" id="595528.A0A0D2WT87"/>
<dbReference type="FunFam" id="3.30.56.10:FF:000003">
    <property type="entry name" value="Phenylalanine--tRNA ligase beta subunit"/>
    <property type="match status" value="1"/>
</dbReference>
<evidence type="ECO:0000256" key="7">
    <source>
        <dbReference type="ARBA" id="ARBA00022598"/>
    </source>
</evidence>
<dbReference type="GO" id="GO:0003723">
    <property type="term" value="F:RNA binding"/>
    <property type="evidence" value="ECO:0007669"/>
    <property type="project" value="InterPro"/>
</dbReference>
<evidence type="ECO:0000256" key="2">
    <source>
        <dbReference type="ARBA" id="ARBA00004496"/>
    </source>
</evidence>
<dbReference type="InterPro" id="IPR020825">
    <property type="entry name" value="Phe-tRNA_synthase-like_B3/B4"/>
</dbReference>
<dbReference type="InterPro" id="IPR040659">
    <property type="entry name" value="PhetRS_B1"/>
</dbReference>
<protein>
    <recommendedName>
        <fullName evidence="5">phenylalanine--tRNA ligase</fullName>
        <ecNumber evidence="5">6.1.1.20</ecNumber>
    </recommendedName>
    <alternativeName>
        <fullName evidence="14">Phenylalanyl-tRNA synthetase beta subunit</fullName>
    </alternativeName>
</protein>
<dbReference type="InterPro" id="IPR041616">
    <property type="entry name" value="PheRS_beta_core"/>
</dbReference>
<evidence type="ECO:0000256" key="15">
    <source>
        <dbReference type="ARBA" id="ARBA00049255"/>
    </source>
</evidence>
<organism evidence="17 18">
    <name type="scientific">Capsaspora owczarzaki (strain ATCC 30864)</name>
    <dbReference type="NCBI Taxonomy" id="595528"/>
    <lineage>
        <taxon>Eukaryota</taxon>
        <taxon>Filasterea</taxon>
        <taxon>Capsaspora</taxon>
    </lineage>
</organism>
<comment type="similarity">
    <text evidence="3">Belongs to the phenylalanyl-tRNA synthetase beta subunit family. Type 2 subfamily.</text>
</comment>
<dbReference type="eggNOG" id="KOG2472">
    <property type="taxonomic scope" value="Eukaryota"/>
</dbReference>
<evidence type="ECO:0000256" key="9">
    <source>
        <dbReference type="ARBA" id="ARBA00022741"/>
    </source>
</evidence>
<dbReference type="RefSeq" id="XP_004346074.2">
    <property type="nucleotide sequence ID" value="XM_004346024.2"/>
</dbReference>
<comment type="catalytic activity">
    <reaction evidence="15">
        <text>tRNA(Phe) + L-phenylalanine + ATP = L-phenylalanyl-tRNA(Phe) + AMP + diphosphate + H(+)</text>
        <dbReference type="Rhea" id="RHEA:19413"/>
        <dbReference type="Rhea" id="RHEA-COMP:9668"/>
        <dbReference type="Rhea" id="RHEA-COMP:9699"/>
        <dbReference type="ChEBI" id="CHEBI:15378"/>
        <dbReference type="ChEBI" id="CHEBI:30616"/>
        <dbReference type="ChEBI" id="CHEBI:33019"/>
        <dbReference type="ChEBI" id="CHEBI:58095"/>
        <dbReference type="ChEBI" id="CHEBI:78442"/>
        <dbReference type="ChEBI" id="CHEBI:78531"/>
        <dbReference type="ChEBI" id="CHEBI:456215"/>
        <dbReference type="EC" id="6.1.1.20"/>
    </reaction>
</comment>
<keyword evidence="9" id="KW-0547">Nucleotide-binding</keyword>
<dbReference type="Pfam" id="PF18262">
    <property type="entry name" value="PhetRS_B1"/>
    <property type="match status" value="1"/>
</dbReference>
<dbReference type="InParanoid" id="A0A0D2WT87"/>
<keyword evidence="7" id="KW-0436">Ligase</keyword>
<reference evidence="18" key="1">
    <citation type="submission" date="2011-02" db="EMBL/GenBank/DDBJ databases">
        <title>The Genome Sequence of Capsaspora owczarzaki ATCC 30864.</title>
        <authorList>
            <person name="Russ C."/>
            <person name="Cuomo C."/>
            <person name="Burger G."/>
            <person name="Gray M.W."/>
            <person name="Holland P.W.H."/>
            <person name="King N."/>
            <person name="Lang F.B.F."/>
            <person name="Roger A.J."/>
            <person name="Ruiz-Trillo I."/>
            <person name="Young S.K."/>
            <person name="Zeng Q."/>
            <person name="Gargeya S."/>
            <person name="Alvarado L."/>
            <person name="Berlin A."/>
            <person name="Chapman S.B."/>
            <person name="Chen Z."/>
            <person name="Freedman E."/>
            <person name="Gellesch M."/>
            <person name="Goldberg J."/>
            <person name="Griggs A."/>
            <person name="Gujja S."/>
            <person name="Heilman E."/>
            <person name="Heiman D."/>
            <person name="Howarth C."/>
            <person name="Mehta T."/>
            <person name="Neiman D."/>
            <person name="Pearson M."/>
            <person name="Roberts A."/>
            <person name="Saif S."/>
            <person name="Shea T."/>
            <person name="Shenoy N."/>
            <person name="Sisk P."/>
            <person name="Stolte C."/>
            <person name="Sykes S."/>
            <person name="White J."/>
            <person name="Yandava C."/>
            <person name="Haas B."/>
            <person name="Nusbaum C."/>
            <person name="Birren B."/>
        </authorList>
    </citation>
    <scope>NUCLEOTIDE SEQUENCE</scope>
    <source>
        <strain evidence="18">ATCC 30864</strain>
    </source>
</reference>
<dbReference type="EC" id="6.1.1.20" evidence="5"/>
<evidence type="ECO:0000313" key="17">
    <source>
        <dbReference type="EMBL" id="KJE94828.1"/>
    </source>
</evidence>
<dbReference type="PANTHER" id="PTHR10947">
    <property type="entry name" value="PHENYLALANYL-TRNA SYNTHETASE BETA CHAIN AND LEUCINE-RICH REPEAT-CONTAINING PROTEIN 47"/>
    <property type="match status" value="1"/>
</dbReference>
<dbReference type="AlphaFoldDB" id="A0A0D2WT87"/>
<dbReference type="GO" id="GO:0005524">
    <property type="term" value="F:ATP binding"/>
    <property type="evidence" value="ECO:0007669"/>
    <property type="project" value="UniProtKB-KW"/>
</dbReference>
<dbReference type="InterPro" id="IPR009061">
    <property type="entry name" value="DNA-bd_dom_put_sf"/>
</dbReference>
<evidence type="ECO:0000256" key="1">
    <source>
        <dbReference type="ARBA" id="ARBA00001946"/>
    </source>
</evidence>
<evidence type="ECO:0000256" key="3">
    <source>
        <dbReference type="ARBA" id="ARBA00007438"/>
    </source>
</evidence>
<comment type="subcellular location">
    <subcellularLocation>
        <location evidence="2">Cytoplasm</location>
    </subcellularLocation>
</comment>
<keyword evidence="12" id="KW-0648">Protein biosynthesis</keyword>
<dbReference type="Gene3D" id="3.30.930.10">
    <property type="entry name" value="Bira Bifunctional Protein, Domain 2"/>
    <property type="match status" value="1"/>
</dbReference>
<dbReference type="GO" id="GO:0004826">
    <property type="term" value="F:phenylalanine-tRNA ligase activity"/>
    <property type="evidence" value="ECO:0007669"/>
    <property type="project" value="UniProtKB-EC"/>
</dbReference>
<dbReference type="Proteomes" id="UP000008743">
    <property type="component" value="Unassembled WGS sequence"/>
</dbReference>
<evidence type="ECO:0000256" key="4">
    <source>
        <dbReference type="ARBA" id="ARBA00011209"/>
    </source>
</evidence>
<dbReference type="Pfam" id="PF03483">
    <property type="entry name" value="B3_4"/>
    <property type="match status" value="1"/>
</dbReference>
<evidence type="ECO:0000256" key="5">
    <source>
        <dbReference type="ARBA" id="ARBA00012814"/>
    </source>
</evidence>
<comment type="subunit">
    <text evidence="4">Tetramer of two alpha and two beta subunits.</text>
</comment>
<feature type="domain" description="B5" evidence="16">
    <location>
        <begin position="306"/>
        <end position="383"/>
    </location>
</feature>
<dbReference type="InterPro" id="IPR045060">
    <property type="entry name" value="Phe-tRNA-ligase_IIc_bsu"/>
</dbReference>
<dbReference type="PANTHER" id="PTHR10947:SF0">
    <property type="entry name" value="PHENYLALANINE--TRNA LIGASE BETA SUBUNIT"/>
    <property type="match status" value="1"/>
</dbReference>
<dbReference type="FunFam" id="3.30.930.10:FF:000059">
    <property type="entry name" value="phenylalanine--tRNA ligase beta subunit"/>
    <property type="match status" value="1"/>
</dbReference>
<dbReference type="Gene3D" id="3.30.56.10">
    <property type="match status" value="2"/>
</dbReference>
<dbReference type="Pfam" id="PF03484">
    <property type="entry name" value="B5"/>
    <property type="match status" value="1"/>
</dbReference>
<dbReference type="SUPFAM" id="SSF55681">
    <property type="entry name" value="Class II aaRS and biotin synthetases"/>
    <property type="match status" value="1"/>
</dbReference>
<dbReference type="InterPro" id="IPR045864">
    <property type="entry name" value="aa-tRNA-synth_II/BPL/LPL"/>
</dbReference>
<dbReference type="SMART" id="SM00874">
    <property type="entry name" value="B5"/>
    <property type="match status" value="1"/>
</dbReference>
<evidence type="ECO:0000256" key="6">
    <source>
        <dbReference type="ARBA" id="ARBA00022490"/>
    </source>
</evidence>
<dbReference type="SUPFAM" id="SSF46955">
    <property type="entry name" value="Putative DNA-binding domain"/>
    <property type="match status" value="2"/>
</dbReference>
<keyword evidence="18" id="KW-1185">Reference proteome</keyword>
<accession>A0A0D2WT87</accession>
<dbReference type="InterPro" id="IPR005146">
    <property type="entry name" value="B3/B4_tRNA-bd"/>
</dbReference>
<dbReference type="PROSITE" id="PS51483">
    <property type="entry name" value="B5"/>
    <property type="match status" value="1"/>
</dbReference>
<dbReference type="SUPFAM" id="SSF56037">
    <property type="entry name" value="PheT/TilS domain"/>
    <property type="match status" value="1"/>
</dbReference>
<keyword evidence="11" id="KW-0460">Magnesium</keyword>
<dbReference type="GO" id="GO:0000287">
    <property type="term" value="F:magnesium ion binding"/>
    <property type="evidence" value="ECO:0007669"/>
    <property type="project" value="InterPro"/>
</dbReference>
<evidence type="ECO:0000256" key="14">
    <source>
        <dbReference type="ARBA" id="ARBA00033189"/>
    </source>
</evidence>
<dbReference type="InterPro" id="IPR004531">
    <property type="entry name" value="Phe-tRNA-synth_IIc_bsu_arc_euk"/>
</dbReference>
<keyword evidence="6" id="KW-0963">Cytoplasm</keyword>
<comment type="cofactor">
    <cofactor evidence="1">
        <name>Mg(2+)</name>
        <dbReference type="ChEBI" id="CHEBI:18420"/>
    </cofactor>
</comment>
<dbReference type="GO" id="GO:0006432">
    <property type="term" value="P:phenylalanyl-tRNA aminoacylation"/>
    <property type="evidence" value="ECO:0007669"/>
    <property type="project" value="InterPro"/>
</dbReference>
<dbReference type="Gene3D" id="3.50.40.10">
    <property type="entry name" value="Phenylalanyl-trna Synthetase, Chain B, domain 3"/>
    <property type="match status" value="1"/>
</dbReference>
<dbReference type="CDD" id="cd00769">
    <property type="entry name" value="PheRS_beta_core"/>
    <property type="match status" value="1"/>
</dbReference>
<evidence type="ECO:0000256" key="13">
    <source>
        <dbReference type="ARBA" id="ARBA00023146"/>
    </source>
</evidence>
<evidence type="ECO:0000256" key="8">
    <source>
        <dbReference type="ARBA" id="ARBA00022723"/>
    </source>
</evidence>
<dbReference type="FunCoup" id="A0A0D2WT87">
    <property type="interactions" value="607"/>
</dbReference>
<evidence type="ECO:0000313" key="18">
    <source>
        <dbReference type="Proteomes" id="UP000008743"/>
    </source>
</evidence>
<dbReference type="GO" id="GO:0009328">
    <property type="term" value="C:phenylalanine-tRNA ligase complex"/>
    <property type="evidence" value="ECO:0007669"/>
    <property type="project" value="TreeGrafter"/>
</dbReference>